<dbReference type="RefSeq" id="WP_368376398.1">
    <property type="nucleotide sequence ID" value="NZ_JBFRYB010000001.1"/>
</dbReference>
<dbReference type="EMBL" id="JBFRYB010000001">
    <property type="protein sequence ID" value="MEX1666315.1"/>
    <property type="molecule type" value="Genomic_DNA"/>
</dbReference>
<proteinExistence type="predicted"/>
<evidence type="ECO:0000313" key="3">
    <source>
        <dbReference type="Proteomes" id="UP001557484"/>
    </source>
</evidence>
<reference evidence="2 3" key="1">
    <citation type="journal article" date="2011" name="Int. J. Syst. Evol. Microbiol.">
        <title>Zhongshania antarctica gen. nov., sp. nov. and Zhongshania guokunii sp. nov., gammaproteobacteria respectively isolated from coastal attached (fast) ice and surface seawater of the Antarctic.</title>
        <authorList>
            <person name="Li H.J."/>
            <person name="Zhang X.Y."/>
            <person name="Chen C.X."/>
            <person name="Zhang Y.J."/>
            <person name="Gao Z.M."/>
            <person name="Yu Y."/>
            <person name="Chen X.L."/>
            <person name="Chen B."/>
            <person name="Zhang Y.Z."/>
        </authorList>
    </citation>
    <scope>NUCLEOTIDE SEQUENCE [LARGE SCALE GENOMIC DNA]</scope>
    <source>
        <strain evidence="2 3">R06B22</strain>
    </source>
</reference>
<organism evidence="2 3">
    <name type="scientific">Zhongshania arctica</name>
    <dbReference type="NCBI Taxonomy" id="3238302"/>
    <lineage>
        <taxon>Bacteria</taxon>
        <taxon>Pseudomonadati</taxon>
        <taxon>Pseudomonadota</taxon>
        <taxon>Gammaproteobacteria</taxon>
        <taxon>Cellvibrionales</taxon>
        <taxon>Spongiibacteraceae</taxon>
        <taxon>Zhongshania</taxon>
    </lineage>
</organism>
<feature type="region of interest" description="Disordered" evidence="1">
    <location>
        <begin position="427"/>
        <end position="458"/>
    </location>
</feature>
<name>A0ABV3TXI4_9GAMM</name>
<gene>
    <name evidence="2" type="ORF">AB4875_12540</name>
</gene>
<protein>
    <recommendedName>
        <fullName evidence="4">Stress response protein</fullName>
    </recommendedName>
</protein>
<accession>A0ABV3TXI4</accession>
<feature type="compositionally biased region" description="Basic and acidic residues" evidence="1">
    <location>
        <begin position="449"/>
        <end position="458"/>
    </location>
</feature>
<evidence type="ECO:0000256" key="1">
    <source>
        <dbReference type="SAM" id="MobiDB-lite"/>
    </source>
</evidence>
<evidence type="ECO:0000313" key="2">
    <source>
        <dbReference type="EMBL" id="MEX1666315.1"/>
    </source>
</evidence>
<evidence type="ECO:0008006" key="4">
    <source>
        <dbReference type="Google" id="ProtNLM"/>
    </source>
</evidence>
<comment type="caution">
    <text evidence="2">The sequence shown here is derived from an EMBL/GenBank/DDBJ whole genome shotgun (WGS) entry which is preliminary data.</text>
</comment>
<keyword evidence="3" id="KW-1185">Reference proteome</keyword>
<sequence>MTIVNQLKTGEHARLISVLPDSKKEEKATSALLATFRVIPEFAKAVLSEAGATVGARAKIDCYTEVVFKSDDLKSMRPDGLIVVNTGKKEWSALVESKIGNASLSIEQVEKYLGAAKALGIDALITISNDYAVLPTHHPLVISRQAVKKVELYHFSWLSIISKAVLLSDNKVVNDPEQAFLLGELIRYFRANSSGVSALTKMSQEWREVCDHIQQGAVIQRQLKDVEGAVGSWNQLLRYLSLQLSMATRSAVNIQLAKKLQSSPEDQVKDAVESVMKSSQLTARLEVPNAAGPIQLTADFMRRTVSLDMKLTSPQDVKRPSAAINWLTRQLKDSTEAESIMIKAYWPKRTTMTMKSLKQALENPDLLVPAGIKDIPKELEVGVVIDLAGRFRGSKTFIEDTEKALLHFYDTVGEHLNVWVAKAPRIQPSKSDSGRSSADDIVGEVQQEGLKEGEKEKFFSPVAVHDDEPILAEPAE</sequence>
<dbReference type="Proteomes" id="UP001557484">
    <property type="component" value="Unassembled WGS sequence"/>
</dbReference>